<dbReference type="EMBL" id="JACHIN010000005">
    <property type="protein sequence ID" value="MBB5078435.1"/>
    <property type="molecule type" value="Genomic_DNA"/>
</dbReference>
<proteinExistence type="predicted"/>
<dbReference type="AlphaFoldDB" id="A0A7W8A2R3"/>
<evidence type="ECO:0000256" key="1">
    <source>
        <dbReference type="SAM" id="Phobius"/>
    </source>
</evidence>
<organism evidence="2 3">
    <name type="scientific">Nonomuraea endophytica</name>
    <dbReference type="NCBI Taxonomy" id="714136"/>
    <lineage>
        <taxon>Bacteria</taxon>
        <taxon>Bacillati</taxon>
        <taxon>Actinomycetota</taxon>
        <taxon>Actinomycetes</taxon>
        <taxon>Streptosporangiales</taxon>
        <taxon>Streptosporangiaceae</taxon>
        <taxon>Nonomuraea</taxon>
    </lineage>
</organism>
<sequence>MPLTDLLTLGVGEAARPITAVVVGVGADLDTLMRATSACLAAVTALGTAAGARLLSGGGRRAALAATGFTLLVLAACGPYLLIPVAIGALALLQKLRGRPRTWVAR</sequence>
<keyword evidence="1" id="KW-0472">Membrane</keyword>
<evidence type="ECO:0000313" key="3">
    <source>
        <dbReference type="Proteomes" id="UP000568380"/>
    </source>
</evidence>
<dbReference type="Proteomes" id="UP000568380">
    <property type="component" value="Unassembled WGS sequence"/>
</dbReference>
<keyword evidence="3" id="KW-1185">Reference proteome</keyword>
<keyword evidence="1" id="KW-0812">Transmembrane</keyword>
<dbReference type="RefSeq" id="WP_184963209.1">
    <property type="nucleotide sequence ID" value="NZ_JACHIN010000005.1"/>
</dbReference>
<protein>
    <submittedName>
        <fullName evidence="2">Uncharacterized protein</fullName>
    </submittedName>
</protein>
<name>A0A7W8A2R3_9ACTN</name>
<keyword evidence="1" id="KW-1133">Transmembrane helix</keyword>
<reference evidence="2 3" key="1">
    <citation type="submission" date="2020-08" db="EMBL/GenBank/DDBJ databases">
        <title>Genomic Encyclopedia of Type Strains, Phase IV (KMG-IV): sequencing the most valuable type-strain genomes for metagenomic binning, comparative biology and taxonomic classification.</title>
        <authorList>
            <person name="Goeker M."/>
        </authorList>
    </citation>
    <scope>NUCLEOTIDE SEQUENCE [LARGE SCALE GENOMIC DNA]</scope>
    <source>
        <strain evidence="2 3">DSM 45385</strain>
    </source>
</reference>
<gene>
    <name evidence="2" type="ORF">HNR40_003921</name>
</gene>
<feature type="transmembrane region" description="Helical" evidence="1">
    <location>
        <begin position="63"/>
        <end position="93"/>
    </location>
</feature>
<evidence type="ECO:0000313" key="2">
    <source>
        <dbReference type="EMBL" id="MBB5078435.1"/>
    </source>
</evidence>
<accession>A0A7W8A2R3</accession>
<comment type="caution">
    <text evidence="2">The sequence shown here is derived from an EMBL/GenBank/DDBJ whole genome shotgun (WGS) entry which is preliminary data.</text>
</comment>